<reference evidence="11" key="1">
    <citation type="submission" date="2025-08" db="UniProtKB">
        <authorList>
            <consortium name="Ensembl"/>
        </authorList>
    </citation>
    <scope>IDENTIFICATION</scope>
</reference>
<proteinExistence type="inferred from homology"/>
<feature type="compositionally biased region" description="Polar residues" evidence="10">
    <location>
        <begin position="158"/>
        <end position="167"/>
    </location>
</feature>
<feature type="compositionally biased region" description="Acidic residues" evidence="10">
    <location>
        <begin position="174"/>
        <end position="183"/>
    </location>
</feature>
<dbReference type="OrthoDB" id="440324at2759"/>
<evidence type="ECO:0000256" key="8">
    <source>
        <dbReference type="ARBA" id="ARBA00046129"/>
    </source>
</evidence>
<comment type="subunit">
    <text evidence="9">Component of the NuA4 histone acetyltransferase complex. Component of the hbo1 complex. Component of the moz/morf complex.</text>
</comment>
<evidence type="ECO:0000256" key="1">
    <source>
        <dbReference type="ARBA" id="ARBA00010916"/>
    </source>
</evidence>
<feature type="region of interest" description="Disordered" evidence="10">
    <location>
        <begin position="90"/>
        <end position="121"/>
    </location>
</feature>
<dbReference type="Proteomes" id="UP000694560">
    <property type="component" value="Unplaced"/>
</dbReference>
<protein>
    <recommendedName>
        <fullName evidence="2 9">Chromatin modification-related protein MEAF6</fullName>
    </recommendedName>
</protein>
<dbReference type="GO" id="GO:0005730">
    <property type="term" value="C:nucleolus"/>
    <property type="evidence" value="ECO:0007669"/>
    <property type="project" value="UniProtKB-SubCell"/>
</dbReference>
<keyword evidence="12" id="KW-1185">Reference proteome</keyword>
<comment type="subcellular location">
    <subcellularLocation>
        <location evidence="9">Nucleus</location>
        <location evidence="9">Nucleolus</location>
    </subcellularLocation>
    <subcellularLocation>
        <location evidence="9">Chromosome</location>
        <location evidence="9">Centromere</location>
        <location evidence="9">Kinetochore</location>
    </subcellularLocation>
</comment>
<keyword evidence="6 9" id="KW-0804">Transcription</keyword>
<evidence type="ECO:0000256" key="5">
    <source>
        <dbReference type="ARBA" id="ARBA00023054"/>
    </source>
</evidence>
<comment type="function">
    <text evidence="8 9">Component of the NuA4 histone acetyltransferase complex which is involved in transcriptional activation of select genes principally by acetylation of nucleosomal histone H4 and H2A. This modification may both alter nucleosome - DNA interactions and promote interaction of the modified histones with other proteins which positively regulate transcription. Component of HBO1 complexes, which specifically mediate acetylation of histone H3 at 'Lys-14' (H3K14ac), and have reduced activity toward histone H4. Component of the MOZ/MORF complex which has a histone H3 acetyltransferase activity.</text>
</comment>
<keyword evidence="9" id="KW-0158">Chromosome</keyword>
<feature type="compositionally biased region" description="Basic and acidic residues" evidence="10">
    <location>
        <begin position="205"/>
        <end position="215"/>
    </location>
</feature>
<evidence type="ECO:0000256" key="3">
    <source>
        <dbReference type="ARBA" id="ARBA00022853"/>
    </source>
</evidence>
<name>A0A8C5UA53_9PASS</name>
<keyword evidence="4 9" id="KW-0805">Transcription regulation</keyword>
<evidence type="ECO:0000256" key="6">
    <source>
        <dbReference type="ARBA" id="ARBA00023163"/>
    </source>
</evidence>
<evidence type="ECO:0000256" key="2">
    <source>
        <dbReference type="ARBA" id="ARBA00019141"/>
    </source>
</evidence>
<evidence type="ECO:0000313" key="11">
    <source>
        <dbReference type="Ensembl" id="ENSMCSP00000020175.1"/>
    </source>
</evidence>
<feature type="region of interest" description="Disordered" evidence="10">
    <location>
        <begin position="146"/>
        <end position="227"/>
    </location>
</feature>
<dbReference type="PANTHER" id="PTHR13476">
    <property type="entry name" value="CHROMATIN MODIFICATION-RELATED PROTEIN MEAF6"/>
    <property type="match status" value="1"/>
</dbReference>
<dbReference type="GO" id="GO:0006325">
    <property type="term" value="P:chromatin organization"/>
    <property type="evidence" value="ECO:0007669"/>
    <property type="project" value="UniProtKB-KW"/>
</dbReference>
<keyword evidence="9" id="KW-0995">Kinetochore</keyword>
<reference evidence="11" key="2">
    <citation type="submission" date="2025-09" db="UniProtKB">
        <authorList>
            <consortium name="Ensembl"/>
        </authorList>
    </citation>
    <scope>IDENTIFICATION</scope>
</reference>
<evidence type="ECO:0000313" key="12">
    <source>
        <dbReference type="Proteomes" id="UP000694560"/>
    </source>
</evidence>
<evidence type="ECO:0000256" key="9">
    <source>
        <dbReference type="RuleBase" id="RU368022"/>
    </source>
</evidence>
<keyword evidence="9" id="KW-0010">Activator</keyword>
<keyword evidence="3 9" id="KW-0156">Chromatin regulator</keyword>
<evidence type="ECO:0000256" key="10">
    <source>
        <dbReference type="SAM" id="MobiDB-lite"/>
    </source>
</evidence>
<evidence type="ECO:0000256" key="7">
    <source>
        <dbReference type="ARBA" id="ARBA00023242"/>
    </source>
</evidence>
<evidence type="ECO:0000256" key="4">
    <source>
        <dbReference type="ARBA" id="ARBA00023015"/>
    </source>
</evidence>
<keyword evidence="5" id="KW-0175">Coiled coil</keyword>
<comment type="similarity">
    <text evidence="1 9">Belongs to the EAF6 family.</text>
</comment>
<dbReference type="Ensembl" id="ENSMCST00000020692.1">
    <property type="protein sequence ID" value="ENSMCSP00000020175.1"/>
    <property type="gene ID" value="ENSMCSG00000014164.1"/>
</dbReference>
<accession>A0A8C5UA53</accession>
<sequence length="239" mass="26305">MLAVSTALPRLAAPARWFAGVSKVALKQAAHCQALPPAVWVKKCLSCVHRRATEHESDEEQLRELGGLSLKKRLSGDLLYNSLTGGHSQVGVGLCPQGTSDRTGRNEIRNSNSKNDRRNRKFKEAERLFSKSSVTSAAVSALAGVQDQLIEKREPGSGTESDTSPDFHNQENEPNQEDAEELDGSVQGVKPQKAASSPSLGANEQQHKKEKDKTDTGQWDQQPPHHTWMFGWGWIEFIV</sequence>
<keyword evidence="9" id="KW-0137">Centromere</keyword>
<keyword evidence="7 9" id="KW-0539">Nucleus</keyword>
<organism evidence="11 12">
    <name type="scientific">Malurus cyaneus samueli</name>
    <dbReference type="NCBI Taxonomy" id="2593467"/>
    <lineage>
        <taxon>Eukaryota</taxon>
        <taxon>Metazoa</taxon>
        <taxon>Chordata</taxon>
        <taxon>Craniata</taxon>
        <taxon>Vertebrata</taxon>
        <taxon>Euteleostomi</taxon>
        <taxon>Archelosauria</taxon>
        <taxon>Archosauria</taxon>
        <taxon>Dinosauria</taxon>
        <taxon>Saurischia</taxon>
        <taxon>Theropoda</taxon>
        <taxon>Coelurosauria</taxon>
        <taxon>Aves</taxon>
        <taxon>Neognathae</taxon>
        <taxon>Neoaves</taxon>
        <taxon>Telluraves</taxon>
        <taxon>Australaves</taxon>
        <taxon>Passeriformes</taxon>
        <taxon>Meliphagoidea</taxon>
        <taxon>Maluridae</taxon>
        <taxon>Malurus</taxon>
    </lineage>
</organism>
<dbReference type="GO" id="GO:0000776">
    <property type="term" value="C:kinetochore"/>
    <property type="evidence" value="ECO:0007669"/>
    <property type="project" value="UniProtKB-UniRule"/>
</dbReference>
<dbReference type="AlphaFoldDB" id="A0A8C5UA53"/>
<dbReference type="GO" id="GO:0035267">
    <property type="term" value="C:NuA4 histone acetyltransferase complex"/>
    <property type="evidence" value="ECO:0007669"/>
    <property type="project" value="UniProtKB-UniRule"/>
</dbReference>
<dbReference type="InterPro" id="IPR015418">
    <property type="entry name" value="Eaf6"/>
</dbReference>
<dbReference type="GO" id="GO:0070776">
    <property type="term" value="C:MOZ/MORF histone acetyltransferase complex"/>
    <property type="evidence" value="ECO:0007669"/>
    <property type="project" value="UniProtKB-UniRule"/>
</dbReference>
<feature type="compositionally biased region" description="Polar residues" evidence="10">
    <location>
        <begin position="194"/>
        <end position="204"/>
    </location>
</feature>